<proteinExistence type="predicted"/>
<feature type="transmembrane region" description="Helical" evidence="1">
    <location>
        <begin position="215"/>
        <end position="236"/>
    </location>
</feature>
<accession>A0A9P8UEU0</accession>
<dbReference type="Proteomes" id="UP000758603">
    <property type="component" value="Unassembled WGS sequence"/>
</dbReference>
<keyword evidence="1" id="KW-1133">Transmembrane helix</keyword>
<name>A0A9P8UEU0_9PEZI</name>
<dbReference type="OrthoDB" id="10550592at2759"/>
<organism evidence="2 3">
    <name type="scientific">Truncatella angustata</name>
    <dbReference type="NCBI Taxonomy" id="152316"/>
    <lineage>
        <taxon>Eukaryota</taxon>
        <taxon>Fungi</taxon>
        <taxon>Dikarya</taxon>
        <taxon>Ascomycota</taxon>
        <taxon>Pezizomycotina</taxon>
        <taxon>Sordariomycetes</taxon>
        <taxon>Xylariomycetidae</taxon>
        <taxon>Amphisphaeriales</taxon>
        <taxon>Sporocadaceae</taxon>
        <taxon>Truncatella</taxon>
    </lineage>
</organism>
<evidence type="ECO:0000313" key="2">
    <source>
        <dbReference type="EMBL" id="KAH6648543.1"/>
    </source>
</evidence>
<sequence length="354" mass="38927">MAYLIGEECQIAPSDDACKFFFVQTFPFRETQTMLDRALQVAIWFHLGNTITRLWSPLRKPKSRRTCVTHGSSTRSSTNLEQCRRALASATAINKGVVLDFPSTTSATMPMEDSLTRSPNEPAALMSSNRFSKRLSAVLTARTAVAEVHIALNVTAFVLSSVAISLLIHLSRNLGRHLYAAYVSAGWLVLFNHIEILALLHRRSKQATKRSPKPGWLNVLDIATAALVAASCVLTTLEPSTCPEAPRSIDPWRLGIIGSMAFAGGLHVVFGLFIWMEDRNMIPWMAGDNTPLGHAIPSGIWKRRAIPHLVLAVKHCHNTQISSGVWGARTQRALNAVGAITPLYNLRLAVRSDE</sequence>
<comment type="caution">
    <text evidence="2">The sequence shown here is derived from an EMBL/GenBank/DDBJ whole genome shotgun (WGS) entry which is preliminary data.</text>
</comment>
<keyword evidence="3" id="KW-1185">Reference proteome</keyword>
<dbReference type="GeneID" id="70137814"/>
<evidence type="ECO:0000256" key="1">
    <source>
        <dbReference type="SAM" id="Phobius"/>
    </source>
</evidence>
<dbReference type="AlphaFoldDB" id="A0A9P8UEU0"/>
<gene>
    <name evidence="2" type="ORF">BKA67DRAFT_681620</name>
</gene>
<keyword evidence="1" id="KW-0472">Membrane</keyword>
<evidence type="ECO:0000313" key="3">
    <source>
        <dbReference type="Proteomes" id="UP000758603"/>
    </source>
</evidence>
<reference evidence="2" key="1">
    <citation type="journal article" date="2021" name="Nat. Commun.">
        <title>Genetic determinants of endophytism in the Arabidopsis root mycobiome.</title>
        <authorList>
            <person name="Mesny F."/>
            <person name="Miyauchi S."/>
            <person name="Thiergart T."/>
            <person name="Pickel B."/>
            <person name="Atanasova L."/>
            <person name="Karlsson M."/>
            <person name="Huettel B."/>
            <person name="Barry K.W."/>
            <person name="Haridas S."/>
            <person name="Chen C."/>
            <person name="Bauer D."/>
            <person name="Andreopoulos W."/>
            <person name="Pangilinan J."/>
            <person name="LaButti K."/>
            <person name="Riley R."/>
            <person name="Lipzen A."/>
            <person name="Clum A."/>
            <person name="Drula E."/>
            <person name="Henrissat B."/>
            <person name="Kohler A."/>
            <person name="Grigoriev I.V."/>
            <person name="Martin F.M."/>
            <person name="Hacquard S."/>
        </authorList>
    </citation>
    <scope>NUCLEOTIDE SEQUENCE</scope>
    <source>
        <strain evidence="2">MPI-SDFR-AT-0073</strain>
    </source>
</reference>
<feature type="transmembrane region" description="Helical" evidence="1">
    <location>
        <begin position="177"/>
        <end position="194"/>
    </location>
</feature>
<dbReference type="RefSeq" id="XP_045955050.1">
    <property type="nucleotide sequence ID" value="XM_046108923.1"/>
</dbReference>
<feature type="transmembrane region" description="Helical" evidence="1">
    <location>
        <begin position="150"/>
        <end position="171"/>
    </location>
</feature>
<keyword evidence="1" id="KW-0812">Transmembrane</keyword>
<protein>
    <submittedName>
        <fullName evidence="2">Uncharacterized protein</fullName>
    </submittedName>
</protein>
<feature type="transmembrane region" description="Helical" evidence="1">
    <location>
        <begin position="256"/>
        <end position="275"/>
    </location>
</feature>
<dbReference type="EMBL" id="JAGPXC010000007">
    <property type="protein sequence ID" value="KAH6648543.1"/>
    <property type="molecule type" value="Genomic_DNA"/>
</dbReference>